<evidence type="ECO:0000256" key="10">
    <source>
        <dbReference type="ARBA" id="ARBA00022982"/>
    </source>
</evidence>
<evidence type="ECO:0000256" key="14">
    <source>
        <dbReference type="ARBA" id="ARBA00023128"/>
    </source>
</evidence>
<dbReference type="PANTHER" id="PTHR43507">
    <property type="entry name" value="NADH-UBIQUINONE OXIDOREDUCTASE CHAIN 4"/>
    <property type="match status" value="1"/>
</dbReference>
<comment type="catalytic activity">
    <reaction evidence="16 17">
        <text>a ubiquinone + NADH + 5 H(+)(in) = a ubiquinol + NAD(+) + 4 H(+)(out)</text>
        <dbReference type="Rhea" id="RHEA:29091"/>
        <dbReference type="Rhea" id="RHEA-COMP:9565"/>
        <dbReference type="Rhea" id="RHEA-COMP:9566"/>
        <dbReference type="ChEBI" id="CHEBI:15378"/>
        <dbReference type="ChEBI" id="CHEBI:16389"/>
        <dbReference type="ChEBI" id="CHEBI:17976"/>
        <dbReference type="ChEBI" id="CHEBI:57540"/>
        <dbReference type="ChEBI" id="CHEBI:57945"/>
        <dbReference type="EC" id="7.1.1.2"/>
    </reaction>
</comment>
<evidence type="ECO:0000256" key="3">
    <source>
        <dbReference type="ARBA" id="ARBA00009025"/>
    </source>
</evidence>
<dbReference type="EMBL" id="KU577437">
    <property type="protein sequence ID" value="AOM68245.1"/>
    <property type="molecule type" value="Genomic_DNA"/>
</dbReference>
<evidence type="ECO:0000256" key="11">
    <source>
        <dbReference type="ARBA" id="ARBA00022989"/>
    </source>
</evidence>
<evidence type="ECO:0000256" key="1">
    <source>
        <dbReference type="ARBA" id="ARBA00003257"/>
    </source>
</evidence>
<keyword evidence="14 17" id="KW-0496">Mitochondrion</keyword>
<comment type="similarity">
    <text evidence="3 17">Belongs to the complex I subunit 4 family.</text>
</comment>
<keyword evidence="11 17" id="KW-1133">Transmembrane helix</keyword>
<evidence type="ECO:0000256" key="5">
    <source>
        <dbReference type="ARBA" id="ARBA00021006"/>
    </source>
</evidence>
<proteinExistence type="inferred from homology"/>
<dbReference type="Pfam" id="PF00361">
    <property type="entry name" value="Proton_antipo_M"/>
    <property type="match status" value="1"/>
</dbReference>
<evidence type="ECO:0000256" key="6">
    <source>
        <dbReference type="ARBA" id="ARBA00022448"/>
    </source>
</evidence>
<keyword evidence="6 17" id="KW-0813">Transport</keyword>
<dbReference type="GO" id="GO:0003954">
    <property type="term" value="F:NADH dehydrogenase activity"/>
    <property type="evidence" value="ECO:0007669"/>
    <property type="project" value="TreeGrafter"/>
</dbReference>
<evidence type="ECO:0000256" key="13">
    <source>
        <dbReference type="ARBA" id="ARBA00023075"/>
    </source>
</evidence>
<feature type="transmembrane region" description="Helical" evidence="17">
    <location>
        <begin position="60"/>
        <end position="80"/>
    </location>
</feature>
<evidence type="ECO:0000259" key="19">
    <source>
        <dbReference type="Pfam" id="PF01059"/>
    </source>
</evidence>
<comment type="subcellular location">
    <subcellularLocation>
        <location evidence="2 17">Mitochondrion membrane</location>
        <topology evidence="2 17">Multi-pass membrane protein</topology>
    </subcellularLocation>
</comment>
<dbReference type="PRINTS" id="PR01437">
    <property type="entry name" value="NUOXDRDTASE4"/>
</dbReference>
<evidence type="ECO:0000256" key="17">
    <source>
        <dbReference type="RuleBase" id="RU003297"/>
    </source>
</evidence>
<dbReference type="GO" id="GO:0031966">
    <property type="term" value="C:mitochondrial membrane"/>
    <property type="evidence" value="ECO:0007669"/>
    <property type="project" value="UniProtKB-SubCell"/>
</dbReference>
<dbReference type="InterPro" id="IPR000260">
    <property type="entry name" value="NADH4_N"/>
</dbReference>
<evidence type="ECO:0000256" key="16">
    <source>
        <dbReference type="ARBA" id="ARBA00049551"/>
    </source>
</evidence>
<keyword evidence="8 17" id="KW-0812">Transmembrane</keyword>
<reference evidence="20" key="1">
    <citation type="journal article" date="2018" name="Sci. Rep.">
        <title>Extensive gene rearrangements in the mitochondrial genomes of two egg parasitoids, Trichogramma japonicum and Trichogramma ostriniae (Hymenoptera: Chalcidoidea: Trichogrammatidae).</title>
        <authorList>
            <person name="Chen L."/>
            <person name="Chen P.Y."/>
            <person name="Xue X.F."/>
            <person name="Hua H.Q."/>
            <person name="Li Y.X."/>
            <person name="Zhang F."/>
            <person name="Wei S.J."/>
        </authorList>
    </citation>
    <scope>NUCLEOTIDE SEQUENCE</scope>
</reference>
<evidence type="ECO:0000256" key="7">
    <source>
        <dbReference type="ARBA" id="ARBA00022660"/>
    </source>
</evidence>
<feature type="transmembrane region" description="Helical" evidence="17">
    <location>
        <begin position="110"/>
        <end position="131"/>
    </location>
</feature>
<dbReference type="GO" id="GO:0048039">
    <property type="term" value="F:ubiquinone binding"/>
    <property type="evidence" value="ECO:0007669"/>
    <property type="project" value="TreeGrafter"/>
</dbReference>
<feature type="transmembrane region" description="Helical" evidence="17">
    <location>
        <begin position="143"/>
        <end position="165"/>
    </location>
</feature>
<feature type="transmembrane region" description="Helical" evidence="17">
    <location>
        <begin position="381"/>
        <end position="403"/>
    </location>
</feature>
<dbReference type="GO" id="GO:0015990">
    <property type="term" value="P:electron transport coupled proton transport"/>
    <property type="evidence" value="ECO:0007669"/>
    <property type="project" value="TreeGrafter"/>
</dbReference>
<gene>
    <name evidence="20" type="primary">nad4</name>
</gene>
<organism evidence="20">
    <name type="scientific">Trichogramma ostriniae</name>
    <dbReference type="NCBI Taxonomy" id="99200"/>
    <lineage>
        <taxon>Eukaryota</taxon>
        <taxon>Metazoa</taxon>
        <taxon>Ecdysozoa</taxon>
        <taxon>Arthropoda</taxon>
        <taxon>Hexapoda</taxon>
        <taxon>Insecta</taxon>
        <taxon>Pterygota</taxon>
        <taxon>Neoptera</taxon>
        <taxon>Endopterygota</taxon>
        <taxon>Hymenoptera</taxon>
        <taxon>Apocrita</taxon>
        <taxon>Proctotrupomorpha</taxon>
        <taxon>Chalcidoidea</taxon>
        <taxon>Trichogrammatidae</taxon>
        <taxon>Trichogramma</taxon>
    </lineage>
</organism>
<evidence type="ECO:0000259" key="18">
    <source>
        <dbReference type="Pfam" id="PF00361"/>
    </source>
</evidence>
<dbReference type="Pfam" id="PF01059">
    <property type="entry name" value="Oxidored_q5_N"/>
    <property type="match status" value="1"/>
</dbReference>
<keyword evidence="10 17" id="KW-0249">Electron transport</keyword>
<keyword evidence="12 17" id="KW-0520">NAD</keyword>
<comment type="function">
    <text evidence="1">Core subunit of the mitochondrial membrane respiratory chain NADH dehydrogenase (Complex I) that is believed to belong to the minimal assembly required for catalysis. Complex I functions in the transfer of electrons from NADH to the respiratory chain. The immediate electron acceptor for the enzyme is believed to be ubiquinone.</text>
</comment>
<feature type="transmembrane region" description="Helical" evidence="17">
    <location>
        <begin position="249"/>
        <end position="269"/>
    </location>
</feature>
<evidence type="ECO:0000256" key="2">
    <source>
        <dbReference type="ARBA" id="ARBA00004225"/>
    </source>
</evidence>
<feature type="transmembrane region" description="Helical" evidence="17">
    <location>
        <begin position="87"/>
        <end position="104"/>
    </location>
</feature>
<keyword evidence="15 17" id="KW-0472">Membrane</keyword>
<feature type="transmembrane region" description="Helical" evidence="17">
    <location>
        <begin position="305"/>
        <end position="326"/>
    </location>
</feature>
<keyword evidence="9" id="KW-1278">Translocase</keyword>
<name>A0A384TGA7_9HYME</name>
<dbReference type="InterPro" id="IPR001750">
    <property type="entry name" value="ND/Mrp_TM"/>
</dbReference>
<accession>A0A384TGA7</accession>
<keyword evidence="13 17" id="KW-0830">Ubiquinone</keyword>
<dbReference type="EC" id="7.1.1.2" evidence="4 17"/>
<geneLocation type="mitochondrion" evidence="20"/>
<evidence type="ECO:0000256" key="9">
    <source>
        <dbReference type="ARBA" id="ARBA00022967"/>
    </source>
</evidence>
<feature type="domain" description="NADH:quinone oxidoreductase/Mrp antiporter transmembrane" evidence="18">
    <location>
        <begin position="105"/>
        <end position="394"/>
    </location>
</feature>
<evidence type="ECO:0000256" key="12">
    <source>
        <dbReference type="ARBA" id="ARBA00023027"/>
    </source>
</evidence>
<evidence type="ECO:0000313" key="20">
    <source>
        <dbReference type="EMBL" id="AOM68245.1"/>
    </source>
</evidence>
<feature type="transmembrane region" description="Helical" evidence="17">
    <location>
        <begin position="276"/>
        <end position="299"/>
    </location>
</feature>
<comment type="function">
    <text evidence="17">Core subunit of the mitochondrial membrane respiratory chain NADH dehydrogenase (Complex I) which catalyzes electron transfer from NADH through the respiratory chain, using ubiquinone as an electron acceptor. Essential for the catalytic activity and assembly of complex I.</text>
</comment>
<feature type="transmembrane region" description="Helical" evidence="17">
    <location>
        <begin position="25"/>
        <end position="48"/>
    </location>
</feature>
<feature type="transmembrane region" description="Helical" evidence="17">
    <location>
        <begin position="220"/>
        <end position="243"/>
    </location>
</feature>
<protein>
    <recommendedName>
        <fullName evidence="5 17">NADH-ubiquinone oxidoreductase chain 4</fullName>
        <ecNumber evidence="4 17">7.1.1.2</ecNumber>
    </recommendedName>
</protein>
<dbReference type="GO" id="GO:0042773">
    <property type="term" value="P:ATP synthesis coupled electron transport"/>
    <property type="evidence" value="ECO:0007669"/>
    <property type="project" value="InterPro"/>
</dbReference>
<dbReference type="PANTHER" id="PTHR43507:SF20">
    <property type="entry name" value="NADH-UBIQUINONE OXIDOREDUCTASE CHAIN 4"/>
    <property type="match status" value="1"/>
</dbReference>
<evidence type="ECO:0000256" key="8">
    <source>
        <dbReference type="ARBA" id="ARBA00022692"/>
    </source>
</evidence>
<feature type="transmembrane region" description="Helical" evidence="17">
    <location>
        <begin position="338"/>
        <end position="361"/>
    </location>
</feature>
<feature type="transmembrane region" description="Helical" evidence="17">
    <location>
        <begin position="423"/>
        <end position="441"/>
    </location>
</feature>
<dbReference type="GO" id="GO:0008137">
    <property type="term" value="F:NADH dehydrogenase (ubiquinone) activity"/>
    <property type="evidence" value="ECO:0007669"/>
    <property type="project" value="UniProtKB-UniRule"/>
</dbReference>
<evidence type="ECO:0000256" key="15">
    <source>
        <dbReference type="ARBA" id="ARBA00023136"/>
    </source>
</evidence>
<dbReference type="InterPro" id="IPR003918">
    <property type="entry name" value="NADH_UbQ_OxRdtase"/>
</dbReference>
<dbReference type="AlphaFoldDB" id="A0A384TGA7"/>
<feature type="transmembrane region" description="Helical" evidence="17">
    <location>
        <begin position="185"/>
        <end position="208"/>
    </location>
</feature>
<evidence type="ECO:0000256" key="4">
    <source>
        <dbReference type="ARBA" id="ARBA00012944"/>
    </source>
</evidence>
<sequence>MMEIMIYIIMLIFHIFLNHNNFKMYFIFLNLLLLIPFFMISINFNYSWMLLYSWFGLDMFSFSLILLSILIVSLMFMVSLNVKNKSFFCFNLLILLMFLILSFYSMNYFIFYIFFEMSLVPTFILIMGWGYQPERLNASMFMLLYTLFSSLPLMILIFYIFYISNSLSYLILLNKTFELNNLNQMIIYFFMFFSFFVKLPLFMFHMWLPKAHVEAPVSGSMILAGIMLKLGGYGIIRFMYLIMSNCFKFNYFFLLLSLLGMMILSCLCLRQYDLKVLVAYSSVVHMGMMLMGLMSLTIFGLMGSLLMMIGHGLCSSALFFMVNLMYERSHSRNLLINKGMIMFLPSLMMFWFMFCVCNMSSPPSLNLLSELLISNILLNWSINILLILIVTMFLSCIYSLYLFSYCSHGMNNNLMNKIYEIKINDYLILIIHYIPLNLLFLKMDLFM</sequence>
<feature type="domain" description="NADH:ubiquinone oxidoreductase chain 4 N-terminal" evidence="19">
    <location>
        <begin position="1"/>
        <end position="101"/>
    </location>
</feature>
<keyword evidence="7 17" id="KW-0679">Respiratory chain</keyword>